<dbReference type="SMART" id="SM00530">
    <property type="entry name" value="HTH_XRE"/>
    <property type="match status" value="1"/>
</dbReference>
<dbReference type="InterPro" id="IPR043917">
    <property type="entry name" value="DUF5753"/>
</dbReference>
<evidence type="ECO:0000313" key="3">
    <source>
        <dbReference type="Proteomes" id="UP000198923"/>
    </source>
</evidence>
<protein>
    <submittedName>
        <fullName evidence="2">Helix-turn-helix domain-containing protein</fullName>
    </submittedName>
</protein>
<dbReference type="Gene3D" id="1.10.260.40">
    <property type="entry name" value="lambda repressor-like DNA-binding domains"/>
    <property type="match status" value="1"/>
</dbReference>
<dbReference type="SUPFAM" id="SSF47413">
    <property type="entry name" value="lambda repressor-like DNA-binding domains"/>
    <property type="match status" value="1"/>
</dbReference>
<reference evidence="2 3" key="1">
    <citation type="submission" date="2016-10" db="EMBL/GenBank/DDBJ databases">
        <authorList>
            <person name="de Groot N.N."/>
        </authorList>
    </citation>
    <scope>NUCLEOTIDE SEQUENCE [LARGE SCALE GENOMIC DNA]</scope>
    <source>
        <strain evidence="2 3">CPCC 201354</strain>
    </source>
</reference>
<dbReference type="GO" id="GO:0003677">
    <property type="term" value="F:DNA binding"/>
    <property type="evidence" value="ECO:0007669"/>
    <property type="project" value="InterPro"/>
</dbReference>
<dbReference type="OrthoDB" id="5177725at2"/>
<dbReference type="CDD" id="cd00093">
    <property type="entry name" value="HTH_XRE"/>
    <property type="match status" value="1"/>
</dbReference>
<feature type="domain" description="HTH cro/C1-type" evidence="1">
    <location>
        <begin position="35"/>
        <end position="90"/>
    </location>
</feature>
<keyword evidence="3" id="KW-1185">Reference proteome</keyword>
<gene>
    <name evidence="2" type="ORF">SAMN05421505_10546</name>
</gene>
<evidence type="ECO:0000259" key="1">
    <source>
        <dbReference type="PROSITE" id="PS50943"/>
    </source>
</evidence>
<dbReference type="AlphaFoldDB" id="A0A1G7UZK8"/>
<sequence>MISSHADDRSPGDRVVGFPSGGGPTVLRILLGSQLRRLRIANGITREEAGEAIRGSHAKISRLELGRVGFKARDVADLLTLYGVTDPVEREALLKLVDQAKAQGWWHKYGDVLPAWFEVYVGLEEAAHVIRSYEIQFVPGLLQTRDYARAVIMLGHGAASVTEIERRIALRAARQERMRRPGAPKLWAVIDEAALRRPLGGRAVLREQIDYLIEAIESPNVVLQIIPFASGGHAAAGGPFTILRFAEPELPDVVYMEQLTSALYIDKRDDAEHYMHVMEQLCLEAQPPEQSRGFLERLRDELLP</sequence>
<dbReference type="Proteomes" id="UP000198923">
    <property type="component" value="Unassembled WGS sequence"/>
</dbReference>
<organism evidence="2 3">
    <name type="scientific">Sinosporangium album</name>
    <dbReference type="NCBI Taxonomy" id="504805"/>
    <lineage>
        <taxon>Bacteria</taxon>
        <taxon>Bacillati</taxon>
        <taxon>Actinomycetota</taxon>
        <taxon>Actinomycetes</taxon>
        <taxon>Streptosporangiales</taxon>
        <taxon>Streptosporangiaceae</taxon>
        <taxon>Sinosporangium</taxon>
    </lineage>
</organism>
<name>A0A1G7UZK8_9ACTN</name>
<dbReference type="Pfam" id="PF13560">
    <property type="entry name" value="HTH_31"/>
    <property type="match status" value="1"/>
</dbReference>
<dbReference type="InterPro" id="IPR010982">
    <property type="entry name" value="Lambda_DNA-bd_dom_sf"/>
</dbReference>
<dbReference type="EMBL" id="FNCN01000005">
    <property type="protein sequence ID" value="SDG52904.1"/>
    <property type="molecule type" value="Genomic_DNA"/>
</dbReference>
<dbReference type="Pfam" id="PF19054">
    <property type="entry name" value="DUF5753"/>
    <property type="match status" value="1"/>
</dbReference>
<proteinExistence type="predicted"/>
<dbReference type="STRING" id="504805.SAMN05421505_10546"/>
<evidence type="ECO:0000313" key="2">
    <source>
        <dbReference type="EMBL" id="SDG52904.1"/>
    </source>
</evidence>
<dbReference type="InterPro" id="IPR001387">
    <property type="entry name" value="Cro/C1-type_HTH"/>
</dbReference>
<accession>A0A1G7UZK8</accession>
<dbReference type="RefSeq" id="WP_093169367.1">
    <property type="nucleotide sequence ID" value="NZ_FNCN01000005.1"/>
</dbReference>
<dbReference type="PROSITE" id="PS50943">
    <property type="entry name" value="HTH_CROC1"/>
    <property type="match status" value="1"/>
</dbReference>